<feature type="region of interest" description="Disordered" evidence="1">
    <location>
        <begin position="40"/>
        <end position="83"/>
    </location>
</feature>
<comment type="caution">
    <text evidence="2">The sequence shown here is derived from an EMBL/GenBank/DDBJ whole genome shotgun (WGS) entry which is preliminary data.</text>
</comment>
<protein>
    <submittedName>
        <fullName evidence="2">Uncharacterized protein</fullName>
    </submittedName>
</protein>
<reference evidence="2 3" key="1">
    <citation type="journal article" date="2013" name="Curr. Biol.">
        <title>The Genome of the Foraminiferan Reticulomyxa filosa.</title>
        <authorList>
            <person name="Glockner G."/>
            <person name="Hulsmann N."/>
            <person name="Schleicher M."/>
            <person name="Noegel A.A."/>
            <person name="Eichinger L."/>
            <person name="Gallinger C."/>
            <person name="Pawlowski J."/>
            <person name="Sierra R."/>
            <person name="Euteneuer U."/>
            <person name="Pillet L."/>
            <person name="Moustafa A."/>
            <person name="Platzer M."/>
            <person name="Groth M."/>
            <person name="Szafranski K."/>
            <person name="Schliwa M."/>
        </authorList>
    </citation>
    <scope>NUCLEOTIDE SEQUENCE [LARGE SCALE GENOMIC DNA]</scope>
</reference>
<organism evidence="2 3">
    <name type="scientific">Reticulomyxa filosa</name>
    <dbReference type="NCBI Taxonomy" id="46433"/>
    <lineage>
        <taxon>Eukaryota</taxon>
        <taxon>Sar</taxon>
        <taxon>Rhizaria</taxon>
        <taxon>Retaria</taxon>
        <taxon>Foraminifera</taxon>
        <taxon>Monothalamids</taxon>
        <taxon>Reticulomyxidae</taxon>
        <taxon>Reticulomyxa</taxon>
    </lineage>
</organism>
<feature type="compositionally biased region" description="Basic and acidic residues" evidence="1">
    <location>
        <begin position="56"/>
        <end position="79"/>
    </location>
</feature>
<feature type="region of interest" description="Disordered" evidence="1">
    <location>
        <begin position="106"/>
        <end position="130"/>
    </location>
</feature>
<sequence length="387" mass="45420">DMIKDCSRSQLRLQDDLRLQLIGLIPLLARIDNMLKKKLQQQDGEKQSEEAGSENVNEKDEKQNEVEMVERQEGEKHQEGMPSLSSQLEQLFWISLTSKESMTAFTQSNAQNSNNNEKKEEEKERANSNKLTRHIQQKVVLFEEFLKKHSEQLLLSPNTLTNQEQFERSCKLLFEAYEQYMSNITPSPFLLPLAATIRLRGRRQFWEVQLKATDAIGIIIEIVEKNFEQLADPIEKWQEPNKSLGIIRPLADRKKEQPMEVQFPSPFFFFFPSAILFTKKFQKNKIVTDLSRPIRELDLRPGVTIHVLTTFLLKSESPRPCFTFTYVKDTNQKCDYFRCKTCGFNCFVQLLFVTYTYYSCNSKWLRALEKEKERDRDREGRGNKSDD</sequence>
<gene>
    <name evidence="2" type="ORF">RFI_09685</name>
</gene>
<evidence type="ECO:0000313" key="3">
    <source>
        <dbReference type="Proteomes" id="UP000023152"/>
    </source>
</evidence>
<proteinExistence type="predicted"/>
<feature type="compositionally biased region" description="Basic and acidic residues" evidence="1">
    <location>
        <begin position="116"/>
        <end position="127"/>
    </location>
</feature>
<accession>X6NQ13</accession>
<feature type="non-terminal residue" evidence="2">
    <location>
        <position position="1"/>
    </location>
</feature>
<evidence type="ECO:0000313" key="2">
    <source>
        <dbReference type="EMBL" id="ETO27442.1"/>
    </source>
</evidence>
<dbReference type="EMBL" id="ASPP01007252">
    <property type="protein sequence ID" value="ETO27442.1"/>
    <property type="molecule type" value="Genomic_DNA"/>
</dbReference>
<dbReference type="AlphaFoldDB" id="X6NQ13"/>
<keyword evidence="3" id="KW-1185">Reference proteome</keyword>
<dbReference type="Proteomes" id="UP000023152">
    <property type="component" value="Unassembled WGS sequence"/>
</dbReference>
<evidence type="ECO:0000256" key="1">
    <source>
        <dbReference type="SAM" id="MobiDB-lite"/>
    </source>
</evidence>
<name>X6NQ13_RETFI</name>